<keyword evidence="3 6" id="KW-0663">Pyridoxal phosphate</keyword>
<dbReference type="Proteomes" id="UP000284763">
    <property type="component" value="Unassembled WGS sequence"/>
</dbReference>
<comment type="pathway">
    <text evidence="6">Cofactor biosynthesis; coenzyme A biosynthesis.</text>
</comment>
<dbReference type="InterPro" id="IPR015421">
    <property type="entry name" value="PyrdxlP-dep_Trfase_major"/>
</dbReference>
<evidence type="ECO:0000256" key="7">
    <source>
        <dbReference type="PIRSR" id="PIRSR602129-50"/>
    </source>
</evidence>
<dbReference type="Pfam" id="PF00282">
    <property type="entry name" value="Pyridoxal_deC"/>
    <property type="match status" value="1"/>
</dbReference>
<comment type="similarity">
    <text evidence="5">Belongs to the group II decarboxylase family. Sphingosine-1-phosphate lyase subfamily.</text>
</comment>
<dbReference type="UniPathway" id="UPA00241"/>
<dbReference type="UniPathway" id="UPA00080"/>
<dbReference type="GO" id="GO:0004837">
    <property type="term" value="F:tyrosine decarboxylase activity"/>
    <property type="evidence" value="ECO:0007669"/>
    <property type="project" value="UniProtKB-UniRule"/>
</dbReference>
<evidence type="ECO:0000313" key="9">
    <source>
        <dbReference type="Proteomes" id="UP000284763"/>
    </source>
</evidence>
<dbReference type="Gene3D" id="3.90.1150.10">
    <property type="entry name" value="Aspartate Aminotransferase, domain 1"/>
    <property type="match status" value="1"/>
</dbReference>
<comment type="similarity">
    <text evidence="6">Belongs to the group II decarboxylase family. MfnA subfamily.</text>
</comment>
<dbReference type="InterPro" id="IPR015424">
    <property type="entry name" value="PyrdxlP-dep_Trfase"/>
</dbReference>
<accession>A0A424Z3Q2</accession>
<organism evidence="8 9">
    <name type="scientific">Methanosalsum natronophilum</name>
    <dbReference type="NCBI Taxonomy" id="768733"/>
    <lineage>
        <taxon>Archaea</taxon>
        <taxon>Methanobacteriati</taxon>
        <taxon>Methanobacteriota</taxon>
        <taxon>Stenosarchaea group</taxon>
        <taxon>Methanomicrobia</taxon>
        <taxon>Methanosarcinales</taxon>
        <taxon>Methanosarcinaceae</taxon>
        <taxon>Methanosalsum</taxon>
    </lineage>
</organism>
<dbReference type="GO" id="GO:0004068">
    <property type="term" value="F:aspartate 1-decarboxylase activity"/>
    <property type="evidence" value="ECO:0007669"/>
    <property type="project" value="UniProtKB-UniRule"/>
</dbReference>
<dbReference type="GO" id="GO:2001120">
    <property type="term" value="P:methanofuran biosynthetic process"/>
    <property type="evidence" value="ECO:0007669"/>
    <property type="project" value="UniProtKB-UniRule"/>
</dbReference>
<comment type="catalytic activity">
    <reaction evidence="6">
        <text>L-tyrosine + H(+) = tyramine + CO2</text>
        <dbReference type="Rhea" id="RHEA:14345"/>
        <dbReference type="ChEBI" id="CHEBI:15378"/>
        <dbReference type="ChEBI" id="CHEBI:16526"/>
        <dbReference type="ChEBI" id="CHEBI:58315"/>
        <dbReference type="ChEBI" id="CHEBI:327995"/>
        <dbReference type="EC" id="4.1.1.25"/>
    </reaction>
</comment>
<comment type="caution">
    <text evidence="8">The sequence shown here is derived from an EMBL/GenBank/DDBJ whole genome shotgun (WGS) entry which is preliminary data.</text>
</comment>
<dbReference type="GO" id="GO:0015937">
    <property type="term" value="P:coenzyme A biosynthetic process"/>
    <property type="evidence" value="ECO:0007669"/>
    <property type="project" value="UniProtKB-UniRule"/>
</dbReference>
<evidence type="ECO:0000256" key="6">
    <source>
        <dbReference type="HAMAP-Rule" id="MF_01610"/>
    </source>
</evidence>
<evidence type="ECO:0000313" key="8">
    <source>
        <dbReference type="EMBL" id="RQD90149.1"/>
    </source>
</evidence>
<evidence type="ECO:0000256" key="5">
    <source>
        <dbReference type="ARBA" id="ARBA00038302"/>
    </source>
</evidence>
<dbReference type="PANTHER" id="PTHR42735">
    <property type="match status" value="1"/>
</dbReference>
<dbReference type="GO" id="GO:0030170">
    <property type="term" value="F:pyridoxal phosphate binding"/>
    <property type="evidence" value="ECO:0007669"/>
    <property type="project" value="UniProtKB-UniRule"/>
</dbReference>
<dbReference type="AlphaFoldDB" id="A0A424Z3Q2"/>
<gene>
    <name evidence="6 8" type="primary">mfnA</name>
    <name evidence="8" type="ORF">D5R95_01870</name>
</gene>
<dbReference type="EMBL" id="QZAB01000128">
    <property type="protein sequence ID" value="RQD90149.1"/>
    <property type="molecule type" value="Genomic_DNA"/>
</dbReference>
<dbReference type="Gene3D" id="3.40.640.10">
    <property type="entry name" value="Type I PLP-dependent aspartate aminotransferase-like (Major domain)"/>
    <property type="match status" value="1"/>
</dbReference>
<name>A0A424Z3Q2_9EURY</name>
<dbReference type="PANTHER" id="PTHR42735:SF6">
    <property type="entry name" value="SPHINGOSINE-1-PHOSPHATE LYASE 1"/>
    <property type="match status" value="1"/>
</dbReference>
<feature type="modified residue" description="N6-(pyridoxal phosphate)lysine" evidence="6 7">
    <location>
        <position position="224"/>
    </location>
</feature>
<evidence type="ECO:0000256" key="3">
    <source>
        <dbReference type="ARBA" id="ARBA00022898"/>
    </source>
</evidence>
<evidence type="ECO:0000256" key="2">
    <source>
        <dbReference type="ARBA" id="ARBA00022793"/>
    </source>
</evidence>
<dbReference type="HAMAP" id="MF_01610">
    <property type="entry name" value="MfnA_decarbox"/>
    <property type="match status" value="1"/>
</dbReference>
<proteinExistence type="inferred from homology"/>
<evidence type="ECO:0000256" key="1">
    <source>
        <dbReference type="ARBA" id="ARBA00001933"/>
    </source>
</evidence>
<dbReference type="SUPFAM" id="SSF53383">
    <property type="entry name" value="PLP-dependent transferases"/>
    <property type="match status" value="1"/>
</dbReference>
<dbReference type="NCBIfam" id="TIGR03812">
    <property type="entry name" value="tyr_de_CO2_Arch"/>
    <property type="match status" value="1"/>
</dbReference>
<dbReference type="InterPro" id="IPR002129">
    <property type="entry name" value="PyrdxlP-dep_de-COase"/>
</dbReference>
<comment type="catalytic activity">
    <reaction evidence="6">
        <text>L-aspartate + H(+) = beta-alanine + CO2</text>
        <dbReference type="Rhea" id="RHEA:19497"/>
        <dbReference type="ChEBI" id="CHEBI:15378"/>
        <dbReference type="ChEBI" id="CHEBI:16526"/>
        <dbReference type="ChEBI" id="CHEBI:29991"/>
        <dbReference type="ChEBI" id="CHEBI:57966"/>
        <dbReference type="EC" id="4.1.1.11"/>
    </reaction>
</comment>
<protein>
    <recommendedName>
        <fullName evidence="6">Probable L-tyrosine/L-aspartate decarboxylase</fullName>
        <shortName evidence="6">TDC/ADC</shortName>
        <ecNumber evidence="6">4.1.1.11</ecNumber>
        <ecNumber evidence="6">4.1.1.25</ecNumber>
    </recommendedName>
</protein>
<keyword evidence="2 6" id="KW-0210">Decarboxylase</keyword>
<dbReference type="InterPro" id="IPR050477">
    <property type="entry name" value="GrpII_AminoAcid_Decarb"/>
</dbReference>
<reference evidence="8 9" key="1">
    <citation type="submission" date="2018-08" db="EMBL/GenBank/DDBJ databases">
        <title>The metabolism and importance of syntrophic acetate oxidation coupled to methane or sulfide production in haloalkaline environments.</title>
        <authorList>
            <person name="Timmers P.H.A."/>
            <person name="Vavourakis C.D."/>
            <person name="Sorokin D.Y."/>
            <person name="Sinninghe Damste J.S."/>
            <person name="Muyzer G."/>
            <person name="Stams A.J.M."/>
            <person name="Plugge C.M."/>
        </authorList>
    </citation>
    <scope>NUCLEOTIDE SEQUENCE [LARGE SCALE GENOMIC DNA]</scope>
    <source>
        <strain evidence="8">MSAO_Arc3</strain>
    </source>
</reference>
<keyword evidence="4 6" id="KW-0456">Lyase</keyword>
<comment type="pathway">
    <text evidence="6">Cofactor biosynthesis; methanofuran biosynthesis.</text>
</comment>
<dbReference type="InterPro" id="IPR015422">
    <property type="entry name" value="PyrdxlP-dep_Trfase_small"/>
</dbReference>
<sequence length="378" mass="42271">MKHKGLEESNIIKLLKQKKKSDIGFNKVLSTMCTKPHPIAIKAHLMFIESNIGDSGLFPGTSSMENTVITSLSQLLNNKNAYGYITTGGTESNIQALRSIKNISDSTNPNIIVPESAHFSFDKISNLLDIEIKKASLDNSFKVDLKSVKKLIDHNTIALVGIAGTTEFGQIDPIESLSEIAIKNKLFLHIDAAFGGFVIPFLDKKYIFDFLAPGVTSISLDPHKMGFSTIPSGVILFRNKMFLDNLETSTPYLTSKSQYSLTGTRTGATVAATFAVLKYLGQEGYSKYVEYCMYLTNKLISGAHKIQIYPLIDPVMNVVVLQVNKPEEVRNYLREKYGWYVSITRNPKCLRIILMPHITENDVEHFLIDLEKTVEYLK</sequence>
<evidence type="ECO:0000256" key="4">
    <source>
        <dbReference type="ARBA" id="ARBA00023239"/>
    </source>
</evidence>
<dbReference type="InterPro" id="IPR020931">
    <property type="entry name" value="MfnA"/>
</dbReference>
<comment type="function">
    <text evidence="6">Catalyzes the decarboxylation of L-tyrosine to produce tyramine for methanofuran biosynthesis. Can also catalyze the decarboxylation of L-aspartate to produce beta-alanine for coenzyme A (CoA) biosynthesis.</text>
</comment>
<comment type="cofactor">
    <cofactor evidence="1 6 7">
        <name>pyridoxal 5'-phosphate</name>
        <dbReference type="ChEBI" id="CHEBI:597326"/>
    </cofactor>
</comment>
<dbReference type="EC" id="4.1.1.11" evidence="6"/>
<dbReference type="GO" id="GO:0019752">
    <property type="term" value="P:carboxylic acid metabolic process"/>
    <property type="evidence" value="ECO:0007669"/>
    <property type="project" value="InterPro"/>
</dbReference>
<dbReference type="EC" id="4.1.1.25" evidence="6"/>